<dbReference type="InterPro" id="IPR000873">
    <property type="entry name" value="AMP-dep_synth/lig_dom"/>
</dbReference>
<dbReference type="RefSeq" id="WP_011156236.1">
    <property type="nucleotide sequence ID" value="NZ_CP116810.1"/>
</dbReference>
<evidence type="ECO:0000259" key="2">
    <source>
        <dbReference type="Pfam" id="PF00501"/>
    </source>
</evidence>
<dbReference type="Proteomes" id="UP000001426">
    <property type="component" value="Chromosome"/>
</dbReference>
<dbReference type="NCBIfam" id="TIGR02262">
    <property type="entry name" value="benz_CoA_lig"/>
    <property type="match status" value="1"/>
</dbReference>
<feature type="domain" description="AMP-binding enzyme C-terminal" evidence="3">
    <location>
        <begin position="424"/>
        <end position="503"/>
    </location>
</feature>
<dbReference type="SUPFAM" id="SSF56801">
    <property type="entry name" value="Acetyl-CoA synthetase-like"/>
    <property type="match status" value="1"/>
</dbReference>
<dbReference type="AlphaFoldDB" id="A0AAE9XZ38"/>
<dbReference type="Pfam" id="PF13193">
    <property type="entry name" value="AMP-binding_C"/>
    <property type="match status" value="1"/>
</dbReference>
<dbReference type="GO" id="GO:0018858">
    <property type="term" value="F:benzoate-CoA ligase activity"/>
    <property type="evidence" value="ECO:0007669"/>
    <property type="project" value="UniProtKB-EC"/>
</dbReference>
<protein>
    <submittedName>
        <fullName evidence="4">Bifunctional 4-hydroxybenzoate--CoA/benzoate--CoA ligase</fullName>
        <ecNumber evidence="4">6.2.1.25</ecNumber>
    </submittedName>
</protein>
<dbReference type="InterPro" id="IPR045851">
    <property type="entry name" value="AMP-bd_C_sf"/>
</dbReference>
<proteinExistence type="predicted"/>
<dbReference type="Gene3D" id="3.30.300.30">
    <property type="match status" value="1"/>
</dbReference>
<name>A0AAE9XZ38_RHOPA</name>
<dbReference type="PANTHER" id="PTHR43352:SF1">
    <property type="entry name" value="ANTHRANILATE--COA LIGASE"/>
    <property type="match status" value="1"/>
</dbReference>
<sequence length="539" mass="58930">MPLRDYNAAVDFVDRNVAEGRGGKIAFIDPQRSLSYGELRDAVARVGPMLARLGVEQENRIALVLKDTVDFPILFWGAIRAGIVPVLLNTRLTADQYRYLLEDSRSRVVFASSEFLPVIEEAAADLPHLRTIIAVGDAPAPTLQLANLLATEQEGGAPAATCADDIAYWQYSSGTTGMPKGVMHVHSSPRVMAENAGRRIGYREDDVVFSAAKLFFAYGLGNAMFCPMGIGATSVLYPERPTADSVFDTLRLHQPTLLFAVPTLYAAMLADPRSRTETLPDRLRLCVSAGEPLPAQVGLNWRNRFGHDIVNGVGSTEMGHLFLTNLPHAVEYGTSGVPVDGYRLRLVGDRGQDVADDEIGELLVSGGSSAAGYWNQRDKTRTTFVGEWTRTGDKYHRRADGVYTYCGRTDDIFKVSGIWVSPFEIEQALMSHAKVLEAAVIPAEDTDGLIKPKAFIVLASRGDIDPGALFDELKEHVKSAIGPWKYPRWIQIMDDLPKTSSGKLQRYLLREMTLGGIEATESAPSEPALYGRVVAGNGR</sequence>
<dbReference type="Gene3D" id="3.40.50.12820">
    <property type="match status" value="1"/>
</dbReference>
<dbReference type="InterPro" id="IPR025110">
    <property type="entry name" value="AMP-bd_C"/>
</dbReference>
<dbReference type="Gene3D" id="2.30.38.10">
    <property type="entry name" value="Luciferase, Domain 3"/>
    <property type="match status" value="1"/>
</dbReference>
<dbReference type="CDD" id="cd05959">
    <property type="entry name" value="BCL_4HBCL"/>
    <property type="match status" value="1"/>
</dbReference>
<dbReference type="EC" id="6.2.1.25" evidence="4"/>
<dbReference type="EMBL" id="CP116810">
    <property type="protein sequence ID" value="WCL90801.1"/>
    <property type="molecule type" value="Genomic_DNA"/>
</dbReference>
<dbReference type="Pfam" id="PF00501">
    <property type="entry name" value="AMP-binding"/>
    <property type="match status" value="1"/>
</dbReference>
<evidence type="ECO:0000313" key="5">
    <source>
        <dbReference type="Proteomes" id="UP000001426"/>
    </source>
</evidence>
<keyword evidence="1 4" id="KW-0436">Ligase</keyword>
<dbReference type="InterPro" id="IPR011957">
    <property type="entry name" value="Benz_CoA_lig"/>
</dbReference>
<dbReference type="GO" id="GO:0005524">
    <property type="term" value="F:ATP binding"/>
    <property type="evidence" value="ECO:0007669"/>
    <property type="project" value="InterPro"/>
</dbReference>
<evidence type="ECO:0000313" key="4">
    <source>
        <dbReference type="EMBL" id="WCL90801.1"/>
    </source>
</evidence>
<dbReference type="SMR" id="A0AAE9XZ38"/>
<gene>
    <name evidence="4" type="primary">hbaA</name>
    <name evidence="4" type="ORF">TX73_003465</name>
</gene>
<evidence type="ECO:0000259" key="3">
    <source>
        <dbReference type="Pfam" id="PF13193"/>
    </source>
</evidence>
<dbReference type="GO" id="GO:0044550">
    <property type="term" value="P:secondary metabolite biosynthetic process"/>
    <property type="evidence" value="ECO:0007669"/>
    <property type="project" value="TreeGrafter"/>
</dbReference>
<dbReference type="KEGG" id="rpa:TX73_003465"/>
<dbReference type="PANTHER" id="PTHR43352">
    <property type="entry name" value="ACETYL-COA SYNTHETASE"/>
    <property type="match status" value="1"/>
</dbReference>
<evidence type="ECO:0000256" key="1">
    <source>
        <dbReference type="ARBA" id="ARBA00022598"/>
    </source>
</evidence>
<reference evidence="4 5" key="1">
    <citation type="journal article" date="2004" name="Nat. Biotechnol.">
        <title>Complete genome sequence of the metabolically versatile photosynthetic bacterium Rhodopseudomonas palustris.</title>
        <authorList>
            <person name="Larimer F.W."/>
            <person name="Chain P."/>
            <person name="Hauser L."/>
            <person name="Lamerdin J."/>
            <person name="Malfatti S."/>
            <person name="Do L."/>
            <person name="Land M.L."/>
            <person name="Pelletier D.A."/>
            <person name="Beatty J.T."/>
            <person name="Lang A.S."/>
            <person name="Tabita F.R."/>
            <person name="Gibson J.L."/>
            <person name="Hanson T.E."/>
            <person name="Bobst C."/>
            <person name="Torres J.L."/>
            <person name="Peres C."/>
            <person name="Harrison F.H."/>
            <person name="Gibson J."/>
            <person name="Harwood C.S."/>
        </authorList>
    </citation>
    <scope>NUCLEOTIDE SEQUENCE [LARGE SCALE GENOMIC DNA]</scope>
    <source>
        <strain evidence="5">ATCC BAA-98 / CGA009</strain>
    </source>
</reference>
<dbReference type="Gene3D" id="3.40.50.980">
    <property type="match status" value="1"/>
</dbReference>
<keyword evidence="5" id="KW-1185">Reference proteome</keyword>
<feature type="domain" description="AMP-dependent synthetase/ligase" evidence="2">
    <location>
        <begin position="17"/>
        <end position="374"/>
    </location>
</feature>
<accession>A0AAE9XZ38</accession>
<organism evidence="4 5">
    <name type="scientific">Rhodopseudomonas palustris (strain ATCC BAA-98 / CGA009)</name>
    <dbReference type="NCBI Taxonomy" id="258594"/>
    <lineage>
        <taxon>Bacteria</taxon>
        <taxon>Pseudomonadati</taxon>
        <taxon>Pseudomonadota</taxon>
        <taxon>Alphaproteobacteria</taxon>
        <taxon>Hyphomicrobiales</taxon>
        <taxon>Nitrobacteraceae</taxon>
        <taxon>Rhodopseudomonas</taxon>
    </lineage>
</organism>